<protein>
    <submittedName>
        <fullName evidence="1">Zinc-binding dehydrogenase</fullName>
    </submittedName>
</protein>
<evidence type="ECO:0000313" key="2">
    <source>
        <dbReference type="Proteomes" id="UP001220530"/>
    </source>
</evidence>
<keyword evidence="2" id="KW-1185">Reference proteome</keyword>
<dbReference type="Pfam" id="PF13602">
    <property type="entry name" value="ADH_zinc_N_2"/>
    <property type="match status" value="1"/>
</dbReference>
<dbReference type="EMBL" id="CP118246">
    <property type="protein sequence ID" value="WDR02053.1"/>
    <property type="molecule type" value="Genomic_DNA"/>
</dbReference>
<dbReference type="Gene3D" id="3.40.50.720">
    <property type="entry name" value="NAD(P)-binding Rossmann-like Domain"/>
    <property type="match status" value="1"/>
</dbReference>
<reference evidence="1 2" key="1">
    <citation type="submission" date="2023-02" db="EMBL/GenBank/DDBJ databases">
        <title>Devosia algicola sp. nov., isolated from the phycosphere of marine algae.</title>
        <authorList>
            <person name="Kim J.M."/>
            <person name="Lee J.K."/>
            <person name="Choi B.J."/>
            <person name="Bayburt H."/>
            <person name="Jeon C.O."/>
        </authorList>
    </citation>
    <scope>NUCLEOTIDE SEQUENCE [LARGE SCALE GENOMIC DNA]</scope>
    <source>
        <strain evidence="1 2">G20-9</strain>
    </source>
</reference>
<evidence type="ECO:0000313" key="1">
    <source>
        <dbReference type="EMBL" id="WDR02053.1"/>
    </source>
</evidence>
<sequence>MAAAGDYVAVIDHEYRFDQIVEAHRRVDSKRKRGNVVVSMVPKLAIAA</sequence>
<gene>
    <name evidence="1" type="ORF">PSQ19_15440</name>
</gene>
<dbReference type="Gene3D" id="3.90.180.10">
    <property type="entry name" value="Medium-chain alcohol dehydrogenases, catalytic domain"/>
    <property type="match status" value="1"/>
</dbReference>
<accession>A0ABY7YLK7</accession>
<name>A0ABY7YLK7_9HYPH</name>
<proteinExistence type="predicted"/>
<organism evidence="1 2">
    <name type="scientific">Devosia algicola</name>
    <dbReference type="NCBI Taxonomy" id="3026418"/>
    <lineage>
        <taxon>Bacteria</taxon>
        <taxon>Pseudomonadati</taxon>
        <taxon>Pseudomonadota</taxon>
        <taxon>Alphaproteobacteria</taxon>
        <taxon>Hyphomicrobiales</taxon>
        <taxon>Devosiaceae</taxon>
        <taxon>Devosia</taxon>
    </lineage>
</organism>
<dbReference type="Proteomes" id="UP001220530">
    <property type="component" value="Chromosome"/>
</dbReference>